<gene>
    <name evidence="2" type="ORF">SLNSH_16450</name>
</gene>
<reference evidence="3" key="1">
    <citation type="submission" date="2018-03" db="EMBL/GenBank/DDBJ databases">
        <authorList>
            <person name="Sun L."/>
            <person name="Liu H."/>
            <person name="Chen W."/>
            <person name="Huang K."/>
            <person name="Liu W."/>
            <person name="Gao X."/>
        </authorList>
    </citation>
    <scope>NUCLEOTIDE SEQUENCE [LARGE SCALE GENOMIC DNA]</scope>
    <source>
        <strain evidence="3">SH9</strain>
    </source>
</reference>
<comment type="caution">
    <text evidence="2">The sequence shown here is derived from an EMBL/GenBank/DDBJ whole genome shotgun (WGS) entry which is preliminary data.</text>
</comment>
<feature type="transmembrane region" description="Helical" evidence="1">
    <location>
        <begin position="134"/>
        <end position="153"/>
    </location>
</feature>
<evidence type="ECO:0000313" key="3">
    <source>
        <dbReference type="Proteomes" id="UP000239772"/>
    </source>
</evidence>
<dbReference type="Proteomes" id="UP000239772">
    <property type="component" value="Unassembled WGS sequence"/>
</dbReference>
<feature type="transmembrane region" description="Helical" evidence="1">
    <location>
        <begin position="306"/>
        <end position="327"/>
    </location>
</feature>
<proteinExistence type="predicted"/>
<organism evidence="2 3">
    <name type="scientific">Alsobacter soli</name>
    <dbReference type="NCBI Taxonomy" id="2109933"/>
    <lineage>
        <taxon>Bacteria</taxon>
        <taxon>Pseudomonadati</taxon>
        <taxon>Pseudomonadota</taxon>
        <taxon>Alphaproteobacteria</taxon>
        <taxon>Hyphomicrobiales</taxon>
        <taxon>Alsobacteraceae</taxon>
        <taxon>Alsobacter</taxon>
    </lineage>
</organism>
<dbReference type="AlphaFoldDB" id="A0A2T1HQD6"/>
<keyword evidence="1" id="KW-0472">Membrane</keyword>
<evidence type="ECO:0008006" key="4">
    <source>
        <dbReference type="Google" id="ProtNLM"/>
    </source>
</evidence>
<evidence type="ECO:0000313" key="2">
    <source>
        <dbReference type="EMBL" id="PSC03865.1"/>
    </source>
</evidence>
<protein>
    <recommendedName>
        <fullName evidence="4">Teichoic acid transporter</fullName>
    </recommendedName>
</protein>
<feature type="transmembrane region" description="Helical" evidence="1">
    <location>
        <begin position="347"/>
        <end position="366"/>
    </location>
</feature>
<accession>A0A2T1HQD6</accession>
<dbReference type="RefSeq" id="WP_106338103.1">
    <property type="nucleotide sequence ID" value="NZ_PVZS01000019.1"/>
</dbReference>
<dbReference type="OrthoDB" id="6396247at2"/>
<feature type="transmembrane region" description="Helical" evidence="1">
    <location>
        <begin position="68"/>
        <end position="89"/>
    </location>
</feature>
<feature type="transmembrane region" description="Helical" evidence="1">
    <location>
        <begin position="159"/>
        <end position="179"/>
    </location>
</feature>
<evidence type="ECO:0000256" key="1">
    <source>
        <dbReference type="SAM" id="Phobius"/>
    </source>
</evidence>
<keyword evidence="1" id="KW-1133">Transmembrane helix</keyword>
<feature type="transmembrane region" description="Helical" evidence="1">
    <location>
        <begin position="95"/>
        <end position="114"/>
    </location>
</feature>
<dbReference type="EMBL" id="PVZS01000019">
    <property type="protein sequence ID" value="PSC03865.1"/>
    <property type="molecule type" value="Genomic_DNA"/>
</dbReference>
<sequence>MGPTSTAVAQFALSLLLLHRLAPSSFGTFSFLLTMAQFSTGVSNALVCAPLAVAAAGREGGSRAGPEIPALFAANLVFSGFAFVAFWALGALLGGSALSSALFAGFGAVGLLRWFARANAYVEGAPLRTVASDVLYSVTLGVAVLSSGFGGIAREEQAYAALLVATVVAMAPFGGAFVARQWSALRGPNLANYVTVWRQHARWTLLGVVTTEATANAHVYLVTLLAGPAAYATLAASSLLIRPLSVIINALTEFERPRLARDLHAGEREAARTTLASFRLSLVVAWLLSAALALAVLRYAPTLLFSAQYSVAELSLGAALWMAVVAVRAWRAPESTLLQAAGHFRPLAYASVISCGVSVVGVVLALKLAAPVWSLAGVLLGEAVFMAWTLRQARLRCP</sequence>
<feature type="transmembrane region" description="Helical" evidence="1">
    <location>
        <begin position="278"/>
        <end position="300"/>
    </location>
</feature>
<keyword evidence="1" id="KW-0812">Transmembrane</keyword>
<name>A0A2T1HQD6_9HYPH</name>
<keyword evidence="3" id="KW-1185">Reference proteome</keyword>
<feature type="transmembrane region" description="Helical" evidence="1">
    <location>
        <begin position="372"/>
        <end position="390"/>
    </location>
</feature>